<evidence type="ECO:0000313" key="1">
    <source>
        <dbReference type="EMBL" id="GMT31011.1"/>
    </source>
</evidence>
<evidence type="ECO:0000313" key="2">
    <source>
        <dbReference type="Proteomes" id="UP001432322"/>
    </source>
</evidence>
<protein>
    <submittedName>
        <fullName evidence="1">Uncharacterized protein</fullName>
    </submittedName>
</protein>
<sequence>FHLPYSGGRVEKMLQSNNRDLLISRSYEERHHFLSMIFDLHFVNDPPESLKKEITTSLINRGIYTTANGFPREVIDLYSSLNFLTPEDARLVIEGVRLGLAAHVVYYVAERNSTIRFCQQGTRGRGEEGGPSESESAIDLYALAMESLVDDDFDEEEGEEGLAVPSSYRGAGDSIALADLLAGFFHSVGDVSFVDYRLERIFVDPSSFWGGAWSIGGNGRLRRDKRGDIRRRLSLFDLCTLFVRDEGRDAVSRIAGQIRSALRG</sequence>
<organism evidence="1 2">
    <name type="scientific">Pristionchus fissidentatus</name>
    <dbReference type="NCBI Taxonomy" id="1538716"/>
    <lineage>
        <taxon>Eukaryota</taxon>
        <taxon>Metazoa</taxon>
        <taxon>Ecdysozoa</taxon>
        <taxon>Nematoda</taxon>
        <taxon>Chromadorea</taxon>
        <taxon>Rhabditida</taxon>
        <taxon>Rhabditina</taxon>
        <taxon>Diplogasteromorpha</taxon>
        <taxon>Diplogasteroidea</taxon>
        <taxon>Neodiplogasteridae</taxon>
        <taxon>Pristionchus</taxon>
    </lineage>
</organism>
<accession>A0AAV5WJB6</accession>
<feature type="non-terminal residue" evidence="1">
    <location>
        <position position="1"/>
    </location>
</feature>
<dbReference type="Proteomes" id="UP001432322">
    <property type="component" value="Unassembled WGS sequence"/>
</dbReference>
<feature type="non-terminal residue" evidence="1">
    <location>
        <position position="264"/>
    </location>
</feature>
<dbReference type="AlphaFoldDB" id="A0AAV5WJB6"/>
<comment type="caution">
    <text evidence="1">The sequence shown here is derived from an EMBL/GenBank/DDBJ whole genome shotgun (WGS) entry which is preliminary data.</text>
</comment>
<dbReference type="EMBL" id="BTSY01000005">
    <property type="protein sequence ID" value="GMT31011.1"/>
    <property type="molecule type" value="Genomic_DNA"/>
</dbReference>
<keyword evidence="2" id="KW-1185">Reference proteome</keyword>
<reference evidence="1" key="1">
    <citation type="submission" date="2023-10" db="EMBL/GenBank/DDBJ databases">
        <title>Genome assembly of Pristionchus species.</title>
        <authorList>
            <person name="Yoshida K."/>
            <person name="Sommer R.J."/>
        </authorList>
    </citation>
    <scope>NUCLEOTIDE SEQUENCE</scope>
    <source>
        <strain evidence="1">RS5133</strain>
    </source>
</reference>
<gene>
    <name evidence="1" type="ORF">PFISCL1PPCAC_22308</name>
</gene>
<name>A0AAV5WJB6_9BILA</name>
<proteinExistence type="predicted"/>